<evidence type="ECO:0000313" key="3">
    <source>
        <dbReference type="EMBL" id="KAJ8912470.1"/>
    </source>
</evidence>
<feature type="domain" description="PiggyBac transposable element-derived protein" evidence="2">
    <location>
        <begin position="134"/>
        <end position="491"/>
    </location>
</feature>
<evidence type="ECO:0000259" key="2">
    <source>
        <dbReference type="Pfam" id="PF13843"/>
    </source>
</evidence>
<accession>A0AAV8VEV5</accession>
<comment type="caution">
    <text evidence="3">The sequence shown here is derived from an EMBL/GenBank/DDBJ whole genome shotgun (WGS) entry which is preliminary data.</text>
</comment>
<dbReference type="Proteomes" id="UP001159042">
    <property type="component" value="Unassembled WGS sequence"/>
</dbReference>
<keyword evidence="4" id="KW-1185">Reference proteome</keyword>
<gene>
    <name evidence="3" type="ORF">NQ315_014570</name>
</gene>
<organism evidence="3 4">
    <name type="scientific">Exocentrus adspersus</name>
    <dbReference type="NCBI Taxonomy" id="1586481"/>
    <lineage>
        <taxon>Eukaryota</taxon>
        <taxon>Metazoa</taxon>
        <taxon>Ecdysozoa</taxon>
        <taxon>Arthropoda</taxon>
        <taxon>Hexapoda</taxon>
        <taxon>Insecta</taxon>
        <taxon>Pterygota</taxon>
        <taxon>Neoptera</taxon>
        <taxon>Endopterygota</taxon>
        <taxon>Coleoptera</taxon>
        <taxon>Polyphaga</taxon>
        <taxon>Cucujiformia</taxon>
        <taxon>Chrysomeloidea</taxon>
        <taxon>Cerambycidae</taxon>
        <taxon>Lamiinae</taxon>
        <taxon>Acanthocinini</taxon>
        <taxon>Exocentrus</taxon>
    </lineage>
</organism>
<sequence length="599" mass="69621">MKTGNLKLQKKRTHFKPCNKNKVPKLNDNVSENIPGCSFWAQNSPVENDSLNDKMTVDGQVVVENEHMPEIEETVQNEDVADRSDNSRSDEELIPQNNMQTSWRIPVGNHKVFDYDAEAGLSANYDAVLPHELSPYSCFRAFLTDNILVEMVHQTNLYATEILTESEDTSSESRLHRWTPTNEKEMFQFMGIIAYIGVVKMPTLESYWSKDDLFRNSFIPKIMSRNRFQLLLRMWHFSSNKECPEGDRLHRIQPLLDMLNKNYQEIYTPGRTFCIDESIIPFQGRLLLKQYIPQKTHKYGVKLFKLCCDNGYTWNIRIYAGKEQNQSTTSVPSNVVVSLSEKLLDSGRTIVADNYYSSLELANILLSRKTHYIGTLRSNRRGNPKEVLAKKLKRREVFGLENEDGICVMKWRDKRDVLMISTKHTTETVDIERRTCTIKKPKAIIDYNESKSSIDISDQMASYHTALRRSLRWYKKLAIEFIFGTTLVNAHTVYNKLADKKLSITKYREELIKELVRQQDDGREILREIPQNRKSMRTHAFQKKEGLAVKSRRYCKGCYSKKIKGETSKNKVKKVSTYCGDCENNPHYCLACFNMLHNK</sequence>
<name>A0AAV8VEV5_9CUCU</name>
<dbReference type="PANTHER" id="PTHR46599">
    <property type="entry name" value="PIGGYBAC TRANSPOSABLE ELEMENT-DERIVED PROTEIN 4"/>
    <property type="match status" value="1"/>
</dbReference>
<evidence type="ECO:0000313" key="4">
    <source>
        <dbReference type="Proteomes" id="UP001159042"/>
    </source>
</evidence>
<protein>
    <recommendedName>
        <fullName evidence="2">PiggyBac transposable element-derived protein domain-containing protein</fullName>
    </recommendedName>
</protein>
<dbReference type="Pfam" id="PF13843">
    <property type="entry name" value="DDE_Tnp_1_7"/>
    <property type="match status" value="1"/>
</dbReference>
<dbReference type="AlphaFoldDB" id="A0AAV8VEV5"/>
<feature type="compositionally biased region" description="Basic and acidic residues" evidence="1">
    <location>
        <begin position="80"/>
        <end position="91"/>
    </location>
</feature>
<evidence type="ECO:0000256" key="1">
    <source>
        <dbReference type="SAM" id="MobiDB-lite"/>
    </source>
</evidence>
<reference evidence="3 4" key="1">
    <citation type="journal article" date="2023" name="Insect Mol. Biol.">
        <title>Genome sequencing provides insights into the evolution of gene families encoding plant cell wall-degrading enzymes in longhorned beetles.</title>
        <authorList>
            <person name="Shin N.R."/>
            <person name="Okamura Y."/>
            <person name="Kirsch R."/>
            <person name="Pauchet Y."/>
        </authorList>
    </citation>
    <scope>NUCLEOTIDE SEQUENCE [LARGE SCALE GENOMIC DNA]</scope>
    <source>
        <strain evidence="3">EAD_L_NR</strain>
    </source>
</reference>
<dbReference type="InterPro" id="IPR029526">
    <property type="entry name" value="PGBD"/>
</dbReference>
<dbReference type="PANTHER" id="PTHR46599:SF3">
    <property type="entry name" value="PIGGYBAC TRANSPOSABLE ELEMENT-DERIVED PROTEIN 4"/>
    <property type="match status" value="1"/>
</dbReference>
<dbReference type="EMBL" id="JANEYG010000128">
    <property type="protein sequence ID" value="KAJ8912470.1"/>
    <property type="molecule type" value="Genomic_DNA"/>
</dbReference>
<proteinExistence type="predicted"/>
<feature type="region of interest" description="Disordered" evidence="1">
    <location>
        <begin position="69"/>
        <end position="96"/>
    </location>
</feature>